<evidence type="ECO:0000313" key="1">
    <source>
        <dbReference type="EMBL" id="SDX05816.1"/>
    </source>
</evidence>
<dbReference type="AlphaFoldDB" id="A0A1H2YKW9"/>
<reference evidence="2" key="1">
    <citation type="submission" date="2016-10" db="EMBL/GenBank/DDBJ databases">
        <authorList>
            <person name="Varghese N."/>
            <person name="Submissions S."/>
        </authorList>
    </citation>
    <scope>NUCLEOTIDE SEQUENCE [LARGE SCALE GENOMIC DNA]</scope>
    <source>
        <strain evidence="2">DSM 25030</strain>
    </source>
</reference>
<sequence length="271" mass="31346">MKNYQPHGKRKLLLALKILFRFSSKGELCFFMLLTSLLVTFSSFAQEEKKPFLDDFSGTATVTNNGISLIPSFSLGDPALIFDLKFKKGRLSFEPDMRFALVGKPWTFIFWWRYKLLEKEKFSLKVGAHPAINFRTITIVRNGQSEEILESRRYLAAEVVPTYKISKNIDVGLYYLHGRGFDDGVKQTNFFVLTSSFNNLYFTDKYYFNITPQAYFLATDDLQGYYAAAFLSLKRKDFPLYFASTLNKALDTEISPEDDFTWNISLVYSFP</sequence>
<dbReference type="RefSeq" id="WP_245668164.1">
    <property type="nucleotide sequence ID" value="NZ_FNKI01000005.1"/>
</dbReference>
<proteinExistence type="predicted"/>
<protein>
    <recommendedName>
        <fullName evidence="3">DUF481 domain-containing protein</fullName>
    </recommendedName>
</protein>
<evidence type="ECO:0008006" key="3">
    <source>
        <dbReference type="Google" id="ProtNLM"/>
    </source>
</evidence>
<dbReference type="Proteomes" id="UP000199592">
    <property type="component" value="Unassembled WGS sequence"/>
</dbReference>
<keyword evidence="2" id="KW-1185">Reference proteome</keyword>
<gene>
    <name evidence="1" type="ORF">SAMN04487892_3095</name>
</gene>
<dbReference type="EMBL" id="FNMY01000006">
    <property type="protein sequence ID" value="SDX05816.1"/>
    <property type="molecule type" value="Genomic_DNA"/>
</dbReference>
<name>A0A1H2YKW9_9FLAO</name>
<organism evidence="1 2">
    <name type="scientific">Flagellimonas zhangzhouensis</name>
    <dbReference type="NCBI Taxonomy" id="1073328"/>
    <lineage>
        <taxon>Bacteria</taxon>
        <taxon>Pseudomonadati</taxon>
        <taxon>Bacteroidota</taxon>
        <taxon>Flavobacteriia</taxon>
        <taxon>Flavobacteriales</taxon>
        <taxon>Flavobacteriaceae</taxon>
        <taxon>Flagellimonas</taxon>
    </lineage>
</organism>
<accession>A0A1H2YKW9</accession>
<evidence type="ECO:0000313" key="2">
    <source>
        <dbReference type="Proteomes" id="UP000199592"/>
    </source>
</evidence>
<dbReference type="STRING" id="1073328.SAMN05216294_3170"/>